<evidence type="ECO:0000313" key="1">
    <source>
        <dbReference type="EMBL" id="GAH90063.1"/>
    </source>
</evidence>
<organism evidence="1">
    <name type="scientific">marine sediment metagenome</name>
    <dbReference type="NCBI Taxonomy" id="412755"/>
    <lineage>
        <taxon>unclassified sequences</taxon>
        <taxon>metagenomes</taxon>
        <taxon>ecological metagenomes</taxon>
    </lineage>
</organism>
<dbReference type="AlphaFoldDB" id="X1L7E7"/>
<accession>X1L7E7</accession>
<gene>
    <name evidence="1" type="ORF">S06H3_02745</name>
</gene>
<dbReference type="EMBL" id="BARV01000828">
    <property type="protein sequence ID" value="GAH90063.1"/>
    <property type="molecule type" value="Genomic_DNA"/>
</dbReference>
<proteinExistence type="predicted"/>
<reference evidence="1" key="1">
    <citation type="journal article" date="2014" name="Front. Microbiol.">
        <title>High frequency of phylogenetically diverse reductive dehalogenase-homologous genes in deep subseafloor sedimentary metagenomes.</title>
        <authorList>
            <person name="Kawai M."/>
            <person name="Futagami T."/>
            <person name="Toyoda A."/>
            <person name="Takaki Y."/>
            <person name="Nishi S."/>
            <person name="Hori S."/>
            <person name="Arai W."/>
            <person name="Tsubouchi T."/>
            <person name="Morono Y."/>
            <person name="Uchiyama I."/>
            <person name="Ito T."/>
            <person name="Fujiyama A."/>
            <person name="Inagaki F."/>
            <person name="Takami H."/>
        </authorList>
    </citation>
    <scope>NUCLEOTIDE SEQUENCE</scope>
    <source>
        <strain evidence="1">Expedition CK06-06</strain>
    </source>
</reference>
<sequence length="83" mass="9556">MEIRVLWNKEEATKNLNALHNVMQNMTEEPIKIKADTYVIVAKRENKEEIKGLVQKHRQKEFSFGELVKRIRDSEGGKAGCGT</sequence>
<name>X1L7E7_9ZZZZ</name>
<protein>
    <submittedName>
        <fullName evidence="1">Uncharacterized protein</fullName>
    </submittedName>
</protein>
<comment type="caution">
    <text evidence="1">The sequence shown here is derived from an EMBL/GenBank/DDBJ whole genome shotgun (WGS) entry which is preliminary data.</text>
</comment>